<sequence length="62" mass="6466">MLMTQINLSTLQYVFRDRAFGMAASAALTVLVMLAASTNSAVLATLSSSVGIAAFGDFGDLY</sequence>
<name>A0A6A6SNG5_9PLEO</name>
<dbReference type="AlphaFoldDB" id="A0A6A6SNG5"/>
<reference evidence="1" key="1">
    <citation type="journal article" date="2020" name="Stud. Mycol.">
        <title>101 Dothideomycetes genomes: a test case for predicting lifestyles and emergence of pathogens.</title>
        <authorList>
            <person name="Haridas S."/>
            <person name="Albert R."/>
            <person name="Binder M."/>
            <person name="Bloem J."/>
            <person name="Labutti K."/>
            <person name="Salamov A."/>
            <person name="Andreopoulos B."/>
            <person name="Baker S."/>
            <person name="Barry K."/>
            <person name="Bills G."/>
            <person name="Bluhm B."/>
            <person name="Cannon C."/>
            <person name="Castanera R."/>
            <person name="Culley D."/>
            <person name="Daum C."/>
            <person name="Ezra D."/>
            <person name="Gonzalez J."/>
            <person name="Henrissat B."/>
            <person name="Kuo A."/>
            <person name="Liang C."/>
            <person name="Lipzen A."/>
            <person name="Lutzoni F."/>
            <person name="Magnuson J."/>
            <person name="Mondo S."/>
            <person name="Nolan M."/>
            <person name="Ohm R."/>
            <person name="Pangilinan J."/>
            <person name="Park H.-J."/>
            <person name="Ramirez L."/>
            <person name="Alfaro M."/>
            <person name="Sun H."/>
            <person name="Tritt A."/>
            <person name="Yoshinaga Y."/>
            <person name="Zwiers L.-H."/>
            <person name="Turgeon B."/>
            <person name="Goodwin S."/>
            <person name="Spatafora J."/>
            <person name="Crous P."/>
            <person name="Grigoriev I."/>
        </authorList>
    </citation>
    <scope>NUCLEOTIDE SEQUENCE</scope>
    <source>
        <strain evidence="1">CBS 122681</strain>
    </source>
</reference>
<proteinExistence type="predicted"/>
<keyword evidence="2" id="KW-1185">Reference proteome</keyword>
<evidence type="ECO:0000313" key="2">
    <source>
        <dbReference type="Proteomes" id="UP000799324"/>
    </source>
</evidence>
<evidence type="ECO:0000313" key="1">
    <source>
        <dbReference type="EMBL" id="KAF2648531.1"/>
    </source>
</evidence>
<dbReference type="EMBL" id="MU004534">
    <property type="protein sequence ID" value="KAF2648531.1"/>
    <property type="molecule type" value="Genomic_DNA"/>
</dbReference>
<dbReference type="Proteomes" id="UP000799324">
    <property type="component" value="Unassembled WGS sequence"/>
</dbReference>
<protein>
    <submittedName>
        <fullName evidence="1">Uncharacterized protein</fullName>
    </submittedName>
</protein>
<gene>
    <name evidence="1" type="ORF">K491DRAFT_698848</name>
</gene>
<organism evidence="1 2">
    <name type="scientific">Lophiostoma macrostomum CBS 122681</name>
    <dbReference type="NCBI Taxonomy" id="1314788"/>
    <lineage>
        <taxon>Eukaryota</taxon>
        <taxon>Fungi</taxon>
        <taxon>Dikarya</taxon>
        <taxon>Ascomycota</taxon>
        <taxon>Pezizomycotina</taxon>
        <taxon>Dothideomycetes</taxon>
        <taxon>Pleosporomycetidae</taxon>
        <taxon>Pleosporales</taxon>
        <taxon>Lophiostomataceae</taxon>
        <taxon>Lophiostoma</taxon>
    </lineage>
</organism>
<accession>A0A6A6SNG5</accession>